<feature type="transmembrane region" description="Helical" evidence="1">
    <location>
        <begin position="71"/>
        <end position="90"/>
    </location>
</feature>
<dbReference type="Proteomes" id="UP000318422">
    <property type="component" value="Unassembled WGS sequence"/>
</dbReference>
<protein>
    <recommendedName>
        <fullName evidence="2">Flavinylation-associated cytochrome domain-containing protein</fullName>
    </recommendedName>
</protein>
<evidence type="ECO:0000313" key="3">
    <source>
        <dbReference type="EMBL" id="GEC95457.1"/>
    </source>
</evidence>
<evidence type="ECO:0000313" key="4">
    <source>
        <dbReference type="Proteomes" id="UP000318422"/>
    </source>
</evidence>
<keyword evidence="1" id="KW-0472">Membrane</keyword>
<dbReference type="Pfam" id="PF14358">
    <property type="entry name" value="DUF4405"/>
    <property type="match status" value="1"/>
</dbReference>
<dbReference type="RefSeq" id="WP_141350962.1">
    <property type="nucleotide sequence ID" value="NZ_BJNV01000020.1"/>
</dbReference>
<sequence>MNVQRSWATPIAAGAFLLSAVTGVLIFFHVDSGLNKAAHEWLSWLLLGGVVLHVLANLGGFKRHFASRGGLAVMGAFALVLALSFIAPAAKGEPPFMASVRALSDAPLSTLALVARQTPEALRAKLAAEGLQPSSDTQTLGELAGPDMRRRTRILARVLAAGTPTAQ</sequence>
<keyword evidence="1" id="KW-0812">Transmembrane</keyword>
<dbReference type="EMBL" id="BJNV01000020">
    <property type="protein sequence ID" value="GEC95457.1"/>
    <property type="molecule type" value="Genomic_DNA"/>
</dbReference>
<keyword evidence="1" id="KW-1133">Transmembrane helix</keyword>
<gene>
    <name evidence="3" type="ORF">ZRA01_15300</name>
</gene>
<name>A0A4Y4CWP2_ZOORA</name>
<evidence type="ECO:0000259" key="2">
    <source>
        <dbReference type="Pfam" id="PF14358"/>
    </source>
</evidence>
<reference evidence="3 4" key="1">
    <citation type="submission" date="2019-06" db="EMBL/GenBank/DDBJ databases">
        <title>Whole genome shotgun sequence of Zoogloea ramigera NBRC 15342.</title>
        <authorList>
            <person name="Hosoyama A."/>
            <person name="Uohara A."/>
            <person name="Ohji S."/>
            <person name="Ichikawa N."/>
        </authorList>
    </citation>
    <scope>NUCLEOTIDE SEQUENCE [LARGE SCALE GENOMIC DNA]</scope>
    <source>
        <strain evidence="3 4">NBRC 15342</strain>
    </source>
</reference>
<dbReference type="OrthoDB" id="5363112at2"/>
<proteinExistence type="predicted"/>
<evidence type="ECO:0000256" key="1">
    <source>
        <dbReference type="SAM" id="Phobius"/>
    </source>
</evidence>
<accession>A0A4Y4CWP2</accession>
<keyword evidence="4" id="KW-1185">Reference proteome</keyword>
<dbReference type="InterPro" id="IPR025517">
    <property type="entry name" value="DUF4405"/>
</dbReference>
<feature type="domain" description="Flavinylation-associated cytochrome" evidence="2">
    <location>
        <begin position="7"/>
        <end position="57"/>
    </location>
</feature>
<comment type="caution">
    <text evidence="3">The sequence shown here is derived from an EMBL/GenBank/DDBJ whole genome shotgun (WGS) entry which is preliminary data.</text>
</comment>
<dbReference type="AlphaFoldDB" id="A0A4Y4CWP2"/>
<feature type="transmembrane region" description="Helical" evidence="1">
    <location>
        <begin position="41"/>
        <end position="59"/>
    </location>
</feature>
<feature type="transmembrane region" description="Helical" evidence="1">
    <location>
        <begin position="7"/>
        <end position="29"/>
    </location>
</feature>
<organism evidence="3 4">
    <name type="scientific">Zoogloea ramigera</name>
    <dbReference type="NCBI Taxonomy" id="350"/>
    <lineage>
        <taxon>Bacteria</taxon>
        <taxon>Pseudomonadati</taxon>
        <taxon>Pseudomonadota</taxon>
        <taxon>Betaproteobacteria</taxon>
        <taxon>Rhodocyclales</taxon>
        <taxon>Zoogloeaceae</taxon>
        <taxon>Zoogloea</taxon>
    </lineage>
</organism>